<gene>
    <name evidence="2" type="ORF">GO499_04465</name>
</gene>
<dbReference type="GO" id="GO:0000731">
    <property type="term" value="P:DNA synthesis involved in DNA repair"/>
    <property type="evidence" value="ECO:0007669"/>
    <property type="project" value="TreeGrafter"/>
</dbReference>
<feature type="domain" description="ATPase AAA-type core" evidence="1">
    <location>
        <begin position="23"/>
        <end position="344"/>
    </location>
</feature>
<dbReference type="FunFam" id="3.40.50.300:FF:002534">
    <property type="entry name" value="Putative RecF protein"/>
    <property type="match status" value="1"/>
</dbReference>
<dbReference type="PANTHER" id="PTHR32182">
    <property type="entry name" value="DNA REPLICATION AND REPAIR PROTEIN RECF"/>
    <property type="match status" value="1"/>
</dbReference>
<proteinExistence type="predicted"/>
<dbReference type="FunFam" id="3.40.50.300:FF:002708">
    <property type="entry name" value="FeS assembly ATPase SufC"/>
    <property type="match status" value="1"/>
</dbReference>
<name>A0A6P1SYP5_9RHOB</name>
<dbReference type="Gene3D" id="3.40.50.300">
    <property type="entry name" value="P-loop containing nucleotide triphosphate hydrolases"/>
    <property type="match status" value="2"/>
</dbReference>
<dbReference type="InterPro" id="IPR027417">
    <property type="entry name" value="P-loop_NTPase"/>
</dbReference>
<evidence type="ECO:0000313" key="3">
    <source>
        <dbReference type="Proteomes" id="UP000464495"/>
    </source>
</evidence>
<dbReference type="KEGG" id="amaq:GO499_04465"/>
<dbReference type="Pfam" id="PF13304">
    <property type="entry name" value="AAA_21"/>
    <property type="match status" value="1"/>
</dbReference>
<dbReference type="GO" id="GO:0006302">
    <property type="term" value="P:double-strand break repair"/>
    <property type="evidence" value="ECO:0007669"/>
    <property type="project" value="TreeGrafter"/>
</dbReference>
<dbReference type="EMBL" id="CP046620">
    <property type="protein sequence ID" value="QHQ34493.1"/>
    <property type="molecule type" value="Genomic_DNA"/>
</dbReference>
<dbReference type="GO" id="GO:0005524">
    <property type="term" value="F:ATP binding"/>
    <property type="evidence" value="ECO:0007669"/>
    <property type="project" value="InterPro"/>
</dbReference>
<reference evidence="2 3" key="1">
    <citation type="submission" date="2019-12" db="EMBL/GenBank/DDBJ databases">
        <title>Complete genome sequence of Algicella marina strain 9Alg 56(T) isolated from the red alga Tichocarpus crinitus.</title>
        <authorList>
            <person name="Kim S.-G."/>
            <person name="Nedashkovskaya O.I."/>
        </authorList>
    </citation>
    <scope>NUCLEOTIDE SEQUENCE [LARGE SCALE GENOMIC DNA]</scope>
    <source>
        <strain evidence="2 3">9Alg 56</strain>
    </source>
</reference>
<protein>
    <submittedName>
        <fullName evidence="2">AAA family ATPase</fullName>
    </submittedName>
</protein>
<accession>A0A6P1SYP5</accession>
<dbReference type="RefSeq" id="WP_161861062.1">
    <property type="nucleotide sequence ID" value="NZ_CP046620.1"/>
</dbReference>
<dbReference type="SUPFAM" id="SSF52540">
    <property type="entry name" value="P-loop containing nucleoside triphosphate hydrolases"/>
    <property type="match status" value="1"/>
</dbReference>
<dbReference type="Proteomes" id="UP000464495">
    <property type="component" value="Chromosome"/>
</dbReference>
<keyword evidence="3" id="KW-1185">Reference proteome</keyword>
<dbReference type="InterPro" id="IPR014555">
    <property type="entry name" value="RecF-like"/>
</dbReference>
<dbReference type="PIRSF" id="PIRSF029347">
    <property type="entry name" value="RecF"/>
    <property type="match status" value="1"/>
</dbReference>
<sequence>MLTTLAISGYRSIRDLRLPLERLNIVTGPNGSGKSSFYKALRLLCDVAQGAAIPAIAAEGGLQSTLWAGPEEISRAMKSGEVPVQGTLRKGPVALRLGFATDDYGYAIDLGLPRPSSTSLFSQDPEIKAEAVWAGQALSRRTEFASRVGPAVTALALSGRREAVISDLAPYESMMTHAADPKSLPELLTLRERMRSWRFYDHLRTDMEAPARQPRLGTRTPVLAGDGGDLAAALQTIIEIGDTRALASIIDEAFPGSQVRISESAGLMEVEMHQPGLLRPLRARELSDGTLRFLLLTAALMTPRPPELMVLNEPETSLHPSLLAPLARLIVAASARSQIITVSHAAPLVEALAEAEDATLIALSKPHGETEVIGNDPPQWQWPER</sequence>
<evidence type="ECO:0000259" key="1">
    <source>
        <dbReference type="Pfam" id="PF13304"/>
    </source>
</evidence>
<dbReference type="PANTHER" id="PTHR32182:SF25">
    <property type="entry name" value="SLR1056 PROTEIN"/>
    <property type="match status" value="1"/>
</dbReference>
<dbReference type="GO" id="GO:0016887">
    <property type="term" value="F:ATP hydrolysis activity"/>
    <property type="evidence" value="ECO:0007669"/>
    <property type="project" value="InterPro"/>
</dbReference>
<dbReference type="InterPro" id="IPR003959">
    <property type="entry name" value="ATPase_AAA_core"/>
</dbReference>
<evidence type="ECO:0000313" key="2">
    <source>
        <dbReference type="EMBL" id="QHQ34493.1"/>
    </source>
</evidence>
<dbReference type="AlphaFoldDB" id="A0A6P1SYP5"/>
<organism evidence="2 3">
    <name type="scientific">Algicella marina</name>
    <dbReference type="NCBI Taxonomy" id="2683284"/>
    <lineage>
        <taxon>Bacteria</taxon>
        <taxon>Pseudomonadati</taxon>
        <taxon>Pseudomonadota</taxon>
        <taxon>Alphaproteobacteria</taxon>
        <taxon>Rhodobacterales</taxon>
        <taxon>Paracoccaceae</taxon>
        <taxon>Algicella</taxon>
    </lineage>
</organism>